<keyword evidence="2" id="KW-1185">Reference proteome</keyword>
<organism evidence="1 2">
    <name type="scientific">Leucocoprinus birnbaumii</name>
    <dbReference type="NCBI Taxonomy" id="56174"/>
    <lineage>
        <taxon>Eukaryota</taxon>
        <taxon>Fungi</taxon>
        <taxon>Dikarya</taxon>
        <taxon>Basidiomycota</taxon>
        <taxon>Agaricomycotina</taxon>
        <taxon>Agaricomycetes</taxon>
        <taxon>Agaricomycetidae</taxon>
        <taxon>Agaricales</taxon>
        <taxon>Agaricineae</taxon>
        <taxon>Agaricaceae</taxon>
        <taxon>Leucocoprinus</taxon>
    </lineage>
</organism>
<protein>
    <submittedName>
        <fullName evidence="1">Uncharacterized protein</fullName>
    </submittedName>
</protein>
<comment type="caution">
    <text evidence="1">The sequence shown here is derived from an EMBL/GenBank/DDBJ whole genome shotgun (WGS) entry which is preliminary data.</text>
</comment>
<evidence type="ECO:0000313" key="2">
    <source>
        <dbReference type="Proteomes" id="UP001213000"/>
    </source>
</evidence>
<dbReference type="EMBL" id="JANIEX010001289">
    <property type="protein sequence ID" value="KAJ3559633.1"/>
    <property type="molecule type" value="Genomic_DNA"/>
</dbReference>
<evidence type="ECO:0000313" key="1">
    <source>
        <dbReference type="EMBL" id="KAJ3559633.1"/>
    </source>
</evidence>
<dbReference type="Proteomes" id="UP001213000">
    <property type="component" value="Unassembled WGS sequence"/>
</dbReference>
<gene>
    <name evidence="1" type="ORF">NP233_g11215</name>
</gene>
<sequence>MWLAVAGISLTCKTPVPSKATAALDAPQDTGETTYGRGLAQITTVVIYACRLAVARVLLSSQLSPPSNIPSMQPTNEPLYPLPSSSLPMRDLRAFPSSTSTRPSVAHRWETKPTICLVYKGCRYETKMGHSFISFSAMLPTAAISYGSRDALALGTRLEGRLLLSNSPTQRSQWRSVNLLRAMTHREYRGNALLLDMDALSLRSFPKALQLDTPHTSRPATSALVLATLPALWSEPRIATVDPGYREFKHSIPAFTTLRFLVVLGLSSGGRNVRKVWG</sequence>
<proteinExistence type="predicted"/>
<dbReference type="AlphaFoldDB" id="A0AAD5YP60"/>
<name>A0AAD5YP60_9AGAR</name>
<reference evidence="1" key="1">
    <citation type="submission" date="2022-07" db="EMBL/GenBank/DDBJ databases">
        <title>Genome Sequence of Leucocoprinus birnbaumii.</title>
        <authorList>
            <person name="Buettner E."/>
        </authorList>
    </citation>
    <scope>NUCLEOTIDE SEQUENCE</scope>
    <source>
        <strain evidence="1">VT141</strain>
    </source>
</reference>
<accession>A0AAD5YP60</accession>